<feature type="transmembrane region" description="Helical" evidence="1">
    <location>
        <begin position="48"/>
        <end position="66"/>
    </location>
</feature>
<name>A0A3G4ZTQ3_9VIRU</name>
<sequence>MSFETFDNTVKNSLSFLDNEYVSSALTIFLIVYASMVAPKLPNSIVKLFDYTLVKLLMFFLIAYVFRKNPTVAIIAAVGLLISLMTLNRYKVNKEIMAIVKKKTKDMDEINDNVILMQNDIDNGDSMHVKNKMNEIDQTNEINELIEVNNCNTNNVQNMDIEEDIIMEEKSRGVQVDSNERDVKVSKARIESNMGEFGYELNNGLNLYSPIGPNGKIWQRDINKMKRCV</sequence>
<dbReference type="EMBL" id="MK072073">
    <property type="protein sequence ID" value="AYV78282.1"/>
    <property type="molecule type" value="Genomic_DNA"/>
</dbReference>
<keyword evidence="1" id="KW-0472">Membrane</keyword>
<evidence type="ECO:0000256" key="1">
    <source>
        <dbReference type="SAM" id="Phobius"/>
    </source>
</evidence>
<feature type="transmembrane region" description="Helical" evidence="1">
    <location>
        <begin position="72"/>
        <end position="90"/>
    </location>
</feature>
<proteinExistence type="predicted"/>
<keyword evidence="1" id="KW-1133">Transmembrane helix</keyword>
<accession>A0A3G4ZTQ3</accession>
<protein>
    <submittedName>
        <fullName evidence="2">Uncharacterized protein</fullName>
    </submittedName>
</protein>
<keyword evidence="1" id="KW-0812">Transmembrane</keyword>
<evidence type="ECO:0000313" key="2">
    <source>
        <dbReference type="EMBL" id="AYV78282.1"/>
    </source>
</evidence>
<gene>
    <name evidence="2" type="ORF">Edafosvirus8_32</name>
</gene>
<organism evidence="2">
    <name type="scientific">Edafosvirus sp</name>
    <dbReference type="NCBI Taxonomy" id="2487765"/>
    <lineage>
        <taxon>Viruses</taxon>
        <taxon>Varidnaviria</taxon>
        <taxon>Bamfordvirae</taxon>
        <taxon>Nucleocytoviricota</taxon>
        <taxon>Megaviricetes</taxon>
        <taxon>Imitervirales</taxon>
        <taxon>Mimiviridae</taxon>
        <taxon>Klosneuvirinae</taxon>
    </lineage>
</organism>
<feature type="transmembrane region" description="Helical" evidence="1">
    <location>
        <begin position="21"/>
        <end position="41"/>
    </location>
</feature>
<reference evidence="2" key="1">
    <citation type="submission" date="2018-10" db="EMBL/GenBank/DDBJ databases">
        <title>Hidden diversity of soil giant viruses.</title>
        <authorList>
            <person name="Schulz F."/>
            <person name="Alteio L."/>
            <person name="Goudeau D."/>
            <person name="Ryan E.M."/>
            <person name="Malmstrom R.R."/>
            <person name="Blanchard J."/>
            <person name="Woyke T."/>
        </authorList>
    </citation>
    <scope>NUCLEOTIDE SEQUENCE</scope>
    <source>
        <strain evidence="2">EDV1</strain>
    </source>
</reference>